<comment type="caution">
    <text evidence="3">The sequence shown here is derived from an EMBL/GenBank/DDBJ whole genome shotgun (WGS) entry which is preliminary data.</text>
</comment>
<dbReference type="Pfam" id="PF00226">
    <property type="entry name" value="DnaJ"/>
    <property type="match status" value="1"/>
</dbReference>
<reference evidence="3 4" key="1">
    <citation type="journal article" date="2021" name="Hortic Res">
        <title>The domestication of Cucurbita argyrosperma as revealed by the genome of its wild relative.</title>
        <authorList>
            <person name="Barrera-Redondo J."/>
            <person name="Sanchez-de la Vega G."/>
            <person name="Aguirre-Liguori J.A."/>
            <person name="Castellanos-Morales G."/>
            <person name="Gutierrez-Guerrero Y.T."/>
            <person name="Aguirre-Dugua X."/>
            <person name="Aguirre-Planter E."/>
            <person name="Tenaillon M.I."/>
            <person name="Lira-Saade R."/>
            <person name="Eguiarte L.E."/>
        </authorList>
    </citation>
    <scope>NUCLEOTIDE SEQUENCE [LARGE SCALE GENOMIC DNA]</scope>
    <source>
        <strain evidence="3">JBR-2021</strain>
    </source>
</reference>
<dbReference type="CDD" id="cd06257">
    <property type="entry name" value="DnaJ"/>
    <property type="match status" value="1"/>
</dbReference>
<gene>
    <name evidence="3" type="primary">ATJ10</name>
    <name evidence="3" type="ORF">SDJN03_07382</name>
</gene>
<feature type="compositionally biased region" description="Acidic residues" evidence="1">
    <location>
        <begin position="366"/>
        <end position="380"/>
    </location>
</feature>
<dbReference type="PROSITE" id="PS00636">
    <property type="entry name" value="DNAJ_1"/>
    <property type="match status" value="1"/>
</dbReference>
<protein>
    <submittedName>
        <fullName evidence="3">Chaperone protein dnaJ 10</fullName>
    </submittedName>
</protein>
<dbReference type="PANTHER" id="PTHR44094:SF14">
    <property type="entry name" value="DNAJ HEAT SHOCK N-TERMINAL DOMAIN-CONTAINING PROTEIN"/>
    <property type="match status" value="1"/>
</dbReference>
<name>A0AAV6NSH2_9ROSI</name>
<evidence type="ECO:0000256" key="1">
    <source>
        <dbReference type="SAM" id="MobiDB-lite"/>
    </source>
</evidence>
<dbReference type="PANTHER" id="PTHR44094">
    <property type="entry name" value="DNAJ HEAT SHOCK N-TERMINAL DOMAIN-CONTAINING PROTEIN"/>
    <property type="match status" value="1"/>
</dbReference>
<dbReference type="EMBL" id="JAGKQH010000004">
    <property type="protein sequence ID" value="KAG6602149.1"/>
    <property type="molecule type" value="Genomic_DNA"/>
</dbReference>
<feature type="non-terminal residue" evidence="3">
    <location>
        <position position="1"/>
    </location>
</feature>
<accession>A0AAV6NSH2</accession>
<proteinExistence type="predicted"/>
<organism evidence="3 4">
    <name type="scientific">Cucurbita argyrosperma subsp. sororia</name>
    <dbReference type="NCBI Taxonomy" id="37648"/>
    <lineage>
        <taxon>Eukaryota</taxon>
        <taxon>Viridiplantae</taxon>
        <taxon>Streptophyta</taxon>
        <taxon>Embryophyta</taxon>
        <taxon>Tracheophyta</taxon>
        <taxon>Spermatophyta</taxon>
        <taxon>Magnoliopsida</taxon>
        <taxon>eudicotyledons</taxon>
        <taxon>Gunneridae</taxon>
        <taxon>Pentapetalae</taxon>
        <taxon>rosids</taxon>
        <taxon>fabids</taxon>
        <taxon>Cucurbitales</taxon>
        <taxon>Cucurbitaceae</taxon>
        <taxon>Cucurbiteae</taxon>
        <taxon>Cucurbita</taxon>
    </lineage>
</organism>
<sequence length="420" mass="47575">MVYDTEYYDVLGVRPSASEEEIRKAYYLKAKQVHPDKNLNDPQAADRFQVLGEAYQVLSDAVQREAYDRNGKHGITRESMLDPTAVFALLFGSELFEDYIGHLAVASMASSELESETGNPERLHDKLKAIQKEREEKLARVLEGFLNQYVQGDKDGFLRHAESEAKRLSNAAFGASILHTIGYIYSRQAAQELGKRVIYLGVPFVAEWFRNKGHFWKSQITAAKGRKISSLHFVLCFSSMIEYSALIFCYLIRSTIYMYPGAFQLLQLQDDISRQFKMDGSGPGNDIESHIRANKDTFLNSLWKLNVVDIELTLVNVCQMVLRDNTVKKEELKARALAMKILGKIFQQEKHAQNGGTSRKKSAAAVDDDGTSSESSDDEDPQRPLSYRTPFLTQGIGRLFRCLCNPAFDVEDEEIVYKSK</sequence>
<keyword evidence="4" id="KW-1185">Reference proteome</keyword>
<dbReference type="SMART" id="SM00271">
    <property type="entry name" value="DnaJ"/>
    <property type="match status" value="1"/>
</dbReference>
<dbReference type="PROSITE" id="PS50076">
    <property type="entry name" value="DNAJ_2"/>
    <property type="match status" value="1"/>
</dbReference>
<dbReference type="InterPro" id="IPR026894">
    <property type="entry name" value="DnaJ_X"/>
</dbReference>
<dbReference type="InterPro" id="IPR052423">
    <property type="entry name" value="EMIR"/>
</dbReference>
<dbReference type="InterPro" id="IPR001623">
    <property type="entry name" value="DnaJ_domain"/>
</dbReference>
<feature type="domain" description="J" evidence="2">
    <location>
        <begin position="6"/>
        <end position="71"/>
    </location>
</feature>
<dbReference type="AlphaFoldDB" id="A0AAV6NSH2"/>
<dbReference type="InterPro" id="IPR018253">
    <property type="entry name" value="DnaJ_domain_CS"/>
</dbReference>
<dbReference type="Proteomes" id="UP000685013">
    <property type="component" value="Chromosome 4"/>
</dbReference>
<evidence type="ECO:0000259" key="2">
    <source>
        <dbReference type="PROSITE" id="PS50076"/>
    </source>
</evidence>
<evidence type="ECO:0000313" key="3">
    <source>
        <dbReference type="EMBL" id="KAG6602149.1"/>
    </source>
</evidence>
<evidence type="ECO:0000313" key="4">
    <source>
        <dbReference type="Proteomes" id="UP000685013"/>
    </source>
</evidence>
<dbReference type="Pfam" id="PF14308">
    <property type="entry name" value="DnaJ-X"/>
    <property type="match status" value="2"/>
</dbReference>
<feature type="region of interest" description="Disordered" evidence="1">
    <location>
        <begin position="352"/>
        <end position="388"/>
    </location>
</feature>